<comment type="caution">
    <text evidence="1">The sequence shown here is derived from an EMBL/GenBank/DDBJ whole genome shotgun (WGS) entry which is preliminary data.</text>
</comment>
<evidence type="ECO:0000313" key="1">
    <source>
        <dbReference type="EMBL" id="MFD0853649.1"/>
    </source>
</evidence>
<evidence type="ECO:0008006" key="3">
    <source>
        <dbReference type="Google" id="ProtNLM"/>
    </source>
</evidence>
<evidence type="ECO:0000313" key="2">
    <source>
        <dbReference type="Proteomes" id="UP001597083"/>
    </source>
</evidence>
<gene>
    <name evidence="1" type="ORF">ACFQ07_15535</name>
</gene>
<reference evidence="2" key="1">
    <citation type="journal article" date="2019" name="Int. J. Syst. Evol. Microbiol.">
        <title>The Global Catalogue of Microorganisms (GCM) 10K type strain sequencing project: providing services to taxonomists for standard genome sequencing and annotation.</title>
        <authorList>
            <consortium name="The Broad Institute Genomics Platform"/>
            <consortium name="The Broad Institute Genome Sequencing Center for Infectious Disease"/>
            <person name="Wu L."/>
            <person name="Ma J."/>
        </authorList>
    </citation>
    <scope>NUCLEOTIDE SEQUENCE [LARGE SCALE GENOMIC DNA]</scope>
    <source>
        <strain evidence="2">JCM 31696</strain>
    </source>
</reference>
<sequence length="62" mass="6701">MSANSEHAADSATETFVAHRNLLFTVAYEMLGSATDAEDARITGLYYVRNPNKLTHVATGPC</sequence>
<keyword evidence="2" id="KW-1185">Reference proteome</keyword>
<dbReference type="Proteomes" id="UP001597083">
    <property type="component" value="Unassembled WGS sequence"/>
</dbReference>
<protein>
    <recommendedName>
        <fullName evidence="3">RNA polymerase sigma-70 region 2 domain-containing protein</fullName>
    </recommendedName>
</protein>
<name>A0ABW3CGJ4_9ACTN</name>
<accession>A0ABW3CGJ4</accession>
<dbReference type="EMBL" id="JBHTIR010002342">
    <property type="protein sequence ID" value="MFD0853649.1"/>
    <property type="molecule type" value="Genomic_DNA"/>
</dbReference>
<proteinExistence type="predicted"/>
<organism evidence="1 2">
    <name type="scientific">Actinomadura adrarensis</name>
    <dbReference type="NCBI Taxonomy" id="1819600"/>
    <lineage>
        <taxon>Bacteria</taxon>
        <taxon>Bacillati</taxon>
        <taxon>Actinomycetota</taxon>
        <taxon>Actinomycetes</taxon>
        <taxon>Streptosporangiales</taxon>
        <taxon>Thermomonosporaceae</taxon>
        <taxon>Actinomadura</taxon>
    </lineage>
</organism>